<proteinExistence type="predicted"/>
<dbReference type="Pfam" id="PF13439">
    <property type="entry name" value="Glyco_transf_4"/>
    <property type="match status" value="1"/>
</dbReference>
<accession>A0A1T4P8R5</accession>
<dbReference type="InterPro" id="IPR050194">
    <property type="entry name" value="Glycosyltransferase_grp1"/>
</dbReference>
<dbReference type="SUPFAM" id="SSF53756">
    <property type="entry name" value="UDP-Glycosyltransferase/glycogen phosphorylase"/>
    <property type="match status" value="1"/>
</dbReference>
<keyword evidence="4" id="KW-1185">Reference proteome</keyword>
<dbReference type="Pfam" id="PF00534">
    <property type="entry name" value="Glycos_transf_1"/>
    <property type="match status" value="1"/>
</dbReference>
<sequence length="372" mass="42854">MIRVLHYGLDSKLGGIETYLYKLYTHIDRNEFHFDFLVIGDKEPCWYREFIDMGSNFYKITPRSKNPFKNKADLLNLFKNEKFDIVHCHLNSLSYIAPVQIALKNKLPVIVHSRNAGISKSIISYFLHKINSLHLPRNKITMISVSDLAGKWMFGENENFKVINNGIDIEKYKYNKLARNRVREEFGLKHELVIVHVGAMRKQKNPMFVLDVFKEVLKKEPNSKLLLIGDGNLKEEILNKISKLQMKDNVIVAGRRNDIPDVLSGADVFLFPSFYEGFPNALLEAQTSGLSCLISDRITKEVIVNENCKAMSLNTSAKEWAIKLLSLNHLKDRKIGAENIKLKGFSVEHEVKKIEDLYKQLTSKKLLKNQTK</sequence>
<organism evidence="3 4">
    <name type="scientific">Garciella nitratireducens DSM 15102</name>
    <dbReference type="NCBI Taxonomy" id="1121911"/>
    <lineage>
        <taxon>Bacteria</taxon>
        <taxon>Bacillati</taxon>
        <taxon>Bacillota</taxon>
        <taxon>Clostridia</taxon>
        <taxon>Eubacteriales</taxon>
        <taxon>Eubacteriaceae</taxon>
        <taxon>Garciella</taxon>
    </lineage>
</organism>
<dbReference type="PANTHER" id="PTHR45947">
    <property type="entry name" value="SULFOQUINOVOSYL TRANSFERASE SQD2"/>
    <property type="match status" value="1"/>
</dbReference>
<reference evidence="3 4" key="1">
    <citation type="submission" date="2017-02" db="EMBL/GenBank/DDBJ databases">
        <authorList>
            <person name="Peterson S.W."/>
        </authorList>
    </citation>
    <scope>NUCLEOTIDE SEQUENCE [LARGE SCALE GENOMIC DNA]</scope>
    <source>
        <strain evidence="3 4">DSM 15102</strain>
    </source>
</reference>
<dbReference type="AlphaFoldDB" id="A0A1T4P8R5"/>
<feature type="domain" description="Glycosyltransferase subfamily 4-like N-terminal" evidence="2">
    <location>
        <begin position="14"/>
        <end position="170"/>
    </location>
</feature>
<dbReference type="InterPro" id="IPR028098">
    <property type="entry name" value="Glyco_trans_4-like_N"/>
</dbReference>
<name>A0A1T4P8R5_9FIRM</name>
<dbReference type="EMBL" id="FUWV01000015">
    <property type="protein sequence ID" value="SJZ87894.1"/>
    <property type="molecule type" value="Genomic_DNA"/>
</dbReference>
<dbReference type="InterPro" id="IPR001296">
    <property type="entry name" value="Glyco_trans_1"/>
</dbReference>
<evidence type="ECO:0000313" key="4">
    <source>
        <dbReference type="Proteomes" id="UP000196365"/>
    </source>
</evidence>
<dbReference type="PANTHER" id="PTHR45947:SF3">
    <property type="entry name" value="SULFOQUINOVOSYL TRANSFERASE SQD2"/>
    <property type="match status" value="1"/>
</dbReference>
<gene>
    <name evidence="3" type="ORF">SAMN02745973_01976</name>
</gene>
<protein>
    <submittedName>
        <fullName evidence="3">Glycosyltransferase involved in cell wall bisynthesis</fullName>
    </submittedName>
</protein>
<feature type="domain" description="Glycosyl transferase family 1" evidence="1">
    <location>
        <begin position="183"/>
        <end position="329"/>
    </location>
</feature>
<evidence type="ECO:0000259" key="2">
    <source>
        <dbReference type="Pfam" id="PF13439"/>
    </source>
</evidence>
<evidence type="ECO:0000313" key="3">
    <source>
        <dbReference type="EMBL" id="SJZ87894.1"/>
    </source>
</evidence>
<dbReference type="GO" id="GO:0016757">
    <property type="term" value="F:glycosyltransferase activity"/>
    <property type="evidence" value="ECO:0007669"/>
    <property type="project" value="InterPro"/>
</dbReference>
<dbReference type="Proteomes" id="UP000196365">
    <property type="component" value="Unassembled WGS sequence"/>
</dbReference>
<dbReference type="OrthoDB" id="9806653at2"/>
<dbReference type="RefSeq" id="WP_087679334.1">
    <property type="nucleotide sequence ID" value="NZ_FUWV01000015.1"/>
</dbReference>
<keyword evidence="3" id="KW-0808">Transferase</keyword>
<dbReference type="Gene3D" id="3.40.50.2000">
    <property type="entry name" value="Glycogen Phosphorylase B"/>
    <property type="match status" value="2"/>
</dbReference>
<evidence type="ECO:0000259" key="1">
    <source>
        <dbReference type="Pfam" id="PF00534"/>
    </source>
</evidence>